<dbReference type="Proteomes" id="UP000321299">
    <property type="component" value="Chromosome"/>
</dbReference>
<evidence type="ECO:0000313" key="2">
    <source>
        <dbReference type="EMBL" id="QED73924.1"/>
    </source>
</evidence>
<reference evidence="2 3" key="2">
    <citation type="submission" date="2019-08" db="EMBL/GenBank/DDBJ databases">
        <authorList>
            <person name="Chen F.-J."/>
            <person name="Wu H.-C."/>
            <person name="Liao Y.-C."/>
            <person name="Kuo S.-C."/>
        </authorList>
    </citation>
    <scope>NUCLEOTIDE SEQUENCE [LARGE SCALE GENOMIC DNA]</scope>
    <source>
        <strain evidence="2 3">NCYU-26-73</strain>
    </source>
</reference>
<evidence type="ECO:0000313" key="1">
    <source>
        <dbReference type="EMBL" id="QED73593.1"/>
    </source>
</evidence>
<evidence type="ECO:0000313" key="3">
    <source>
        <dbReference type="Proteomes" id="UP000321299"/>
    </source>
</evidence>
<sequence length="321" mass="37260">MNDSHETTAVHRNLWQESGIPPLDYCTIERASKLLNCEIDDIWHWKDRLHIDFYVYADFLDFIEADATIHFKKDADFITDLLLMYPEEVRFTFPFLITSASNEVYIPASESGAYELFYAHKPLTVEDRDNKNVFEQIGKNSFIVRKSIACGLLRVRGSTKRHYHSQECGEPYVRLEATFDCDLYKFKMQSSQIHLSSLSDKNIYITKADLEYLHDAKVNGSFDAAKSKKRYEMAVEQELIPEIKNSNHNAERHAENREKLFKSAIYLLSKYPDECRGKKKEISPEKWRDCIVAHKDEIPPLAITNEDVILRHLRAAANGKG</sequence>
<name>A0A0A1AEB4_ECOLX</name>
<proteinExistence type="predicted"/>
<organism evidence="2 3">
    <name type="scientific">Escherichia coli</name>
    <dbReference type="NCBI Taxonomy" id="562"/>
    <lineage>
        <taxon>Bacteria</taxon>
        <taxon>Pseudomonadati</taxon>
        <taxon>Pseudomonadota</taxon>
        <taxon>Gammaproteobacteria</taxon>
        <taxon>Enterobacterales</taxon>
        <taxon>Enterobacteriaceae</taxon>
        <taxon>Escherichia</taxon>
    </lineage>
</organism>
<dbReference type="RefSeq" id="WP_001000002.1">
    <property type="nucleotide sequence ID" value="NZ_BAABZU010000001.1"/>
</dbReference>
<dbReference type="EMBL" id="CP042615">
    <property type="protein sequence ID" value="QED73593.1"/>
    <property type="molecule type" value="Genomic_DNA"/>
</dbReference>
<dbReference type="EMBL" id="CP042615">
    <property type="protein sequence ID" value="QED73924.1"/>
    <property type="molecule type" value="Genomic_DNA"/>
</dbReference>
<dbReference type="AlphaFoldDB" id="A0A0A1AEB4"/>
<accession>A0A0A1AEB4</accession>
<reference evidence="2 3" key="1">
    <citation type="submission" date="2019-08" db="EMBL/GenBank/DDBJ databases">
        <title>Plasmid- and chromosome-located mcr-3 in mcr-1-positive Escherichia coli from diseased swine, Taiwan.</title>
        <authorList>
            <person name="Hsu C.-Y."/>
            <person name="Huang W.-C."/>
            <person name="Lauderdale T.-L."/>
        </authorList>
    </citation>
    <scope>NUCLEOTIDE SEQUENCE [LARGE SCALE GENOMIC DNA]</scope>
    <source>
        <strain evidence="2 3">NCYU-26-73</strain>
    </source>
</reference>
<gene>
    <name evidence="1" type="ORF">FTV93_04810</name>
    <name evidence="2" type="ORF">FTV93_08045</name>
</gene>
<protein>
    <submittedName>
        <fullName evidence="2">Uncharacterized protein</fullName>
    </submittedName>
</protein>